<dbReference type="RefSeq" id="WP_185110596.1">
    <property type="nucleotide sequence ID" value="NZ_BAAAXY010000150.1"/>
</dbReference>
<dbReference type="Proteomes" id="UP000565579">
    <property type="component" value="Unassembled WGS sequence"/>
</dbReference>
<protein>
    <submittedName>
        <fullName evidence="2">Cation transport ATPase</fullName>
    </submittedName>
</protein>
<comment type="caution">
    <text evidence="2">The sequence shown here is derived from an EMBL/GenBank/DDBJ whole genome shotgun (WGS) entry which is preliminary data.</text>
</comment>
<dbReference type="AlphaFoldDB" id="A0A7X0U633"/>
<evidence type="ECO:0000313" key="2">
    <source>
        <dbReference type="EMBL" id="MBB6556110.1"/>
    </source>
</evidence>
<gene>
    <name evidence="2" type="ORF">HD593_010905</name>
</gene>
<feature type="transmembrane region" description="Helical" evidence="1">
    <location>
        <begin position="7"/>
        <end position="26"/>
    </location>
</feature>
<keyword evidence="1" id="KW-0812">Transmembrane</keyword>
<evidence type="ECO:0000313" key="3">
    <source>
        <dbReference type="Proteomes" id="UP000565579"/>
    </source>
</evidence>
<feature type="transmembrane region" description="Helical" evidence="1">
    <location>
        <begin position="32"/>
        <end position="50"/>
    </location>
</feature>
<accession>A0A7X0U633</accession>
<name>A0A7X0U633_9ACTN</name>
<evidence type="ECO:0000256" key="1">
    <source>
        <dbReference type="SAM" id="Phobius"/>
    </source>
</evidence>
<reference evidence="2 3" key="1">
    <citation type="submission" date="2020-08" db="EMBL/GenBank/DDBJ databases">
        <title>Sequencing the genomes of 1000 actinobacteria strains.</title>
        <authorList>
            <person name="Klenk H.-P."/>
        </authorList>
    </citation>
    <scope>NUCLEOTIDE SEQUENCE [LARGE SCALE GENOMIC DNA]</scope>
    <source>
        <strain evidence="2 3">DSM 43768</strain>
    </source>
</reference>
<proteinExistence type="predicted"/>
<sequence length="61" mass="6296">MDLVKILGLIVVAVIGMPCALVLAVANPALRVPVLVVVGVLIVAGVWCLIRVANSPSRPPE</sequence>
<dbReference type="EMBL" id="JACHMI010000001">
    <property type="protein sequence ID" value="MBB6556110.1"/>
    <property type="molecule type" value="Genomic_DNA"/>
</dbReference>
<keyword evidence="1" id="KW-1133">Transmembrane helix</keyword>
<organism evidence="2 3">
    <name type="scientific">Nonomuraea rubra</name>
    <dbReference type="NCBI Taxonomy" id="46180"/>
    <lineage>
        <taxon>Bacteria</taxon>
        <taxon>Bacillati</taxon>
        <taxon>Actinomycetota</taxon>
        <taxon>Actinomycetes</taxon>
        <taxon>Streptosporangiales</taxon>
        <taxon>Streptosporangiaceae</taxon>
        <taxon>Nonomuraea</taxon>
    </lineage>
</organism>
<keyword evidence="1" id="KW-0472">Membrane</keyword>
<keyword evidence="3" id="KW-1185">Reference proteome</keyword>